<dbReference type="InterPro" id="IPR049551">
    <property type="entry name" value="PKS_DH_C"/>
</dbReference>
<gene>
    <name evidence="17" type="primary">menB_5</name>
    <name evidence="17" type="ORF">LMG29542_05240</name>
</gene>
<evidence type="ECO:0000256" key="1">
    <source>
        <dbReference type="ARBA" id="ARBA00004496"/>
    </source>
</evidence>
<keyword evidence="18" id="KW-1185">Reference proteome</keyword>
<dbReference type="CDD" id="cd08953">
    <property type="entry name" value="KR_2_SDR_x"/>
    <property type="match status" value="1"/>
</dbReference>
<dbReference type="PROSITE" id="PS00166">
    <property type="entry name" value="ENOYL_COA_HYDRATASE"/>
    <property type="match status" value="1"/>
</dbReference>
<comment type="subcellular location">
    <subcellularLocation>
        <location evidence="1">Cytoplasm</location>
    </subcellularLocation>
</comment>
<dbReference type="InterPro" id="IPR014030">
    <property type="entry name" value="Ketoacyl_synth_N"/>
</dbReference>
<evidence type="ECO:0000256" key="6">
    <source>
        <dbReference type="ARBA" id="ARBA00022679"/>
    </source>
</evidence>
<dbReference type="SUPFAM" id="SSF47336">
    <property type="entry name" value="ACP-like"/>
    <property type="match status" value="3"/>
</dbReference>
<evidence type="ECO:0000256" key="10">
    <source>
        <dbReference type="ARBA" id="ARBA00054155"/>
    </source>
</evidence>
<dbReference type="Pfam" id="PF00378">
    <property type="entry name" value="ECH_1"/>
    <property type="match status" value="2"/>
</dbReference>
<dbReference type="SUPFAM" id="SSF53335">
    <property type="entry name" value="S-adenosyl-L-methionine-dependent methyltransferases"/>
    <property type="match status" value="1"/>
</dbReference>
<dbReference type="GO" id="GO:0005886">
    <property type="term" value="C:plasma membrane"/>
    <property type="evidence" value="ECO:0007669"/>
    <property type="project" value="TreeGrafter"/>
</dbReference>
<dbReference type="InterPro" id="IPR020841">
    <property type="entry name" value="PKS_Beta-ketoAc_synthase_dom"/>
</dbReference>
<dbReference type="InterPro" id="IPR036736">
    <property type="entry name" value="ACP-like_sf"/>
</dbReference>
<keyword evidence="3" id="KW-0596">Phosphopantetheine</keyword>
<dbReference type="Gene3D" id="1.10.1200.10">
    <property type="entry name" value="ACP-like"/>
    <property type="match status" value="3"/>
</dbReference>
<reference evidence="17 18" key="1">
    <citation type="submission" date="2020-04" db="EMBL/GenBank/DDBJ databases">
        <authorList>
            <person name="De Canck E."/>
        </authorList>
    </citation>
    <scope>NUCLEOTIDE SEQUENCE [LARGE SCALE GENOMIC DNA]</scope>
    <source>
        <strain evidence="17 18">LMG 29542</strain>
    </source>
</reference>
<feature type="domain" description="PKS/mFAS DH" evidence="16">
    <location>
        <begin position="3139"/>
        <end position="3427"/>
    </location>
</feature>
<feature type="domain" description="Carrier" evidence="14">
    <location>
        <begin position="488"/>
        <end position="561"/>
    </location>
</feature>
<dbReference type="SMART" id="SM00822">
    <property type="entry name" value="PKS_KR"/>
    <property type="match status" value="2"/>
</dbReference>
<protein>
    <submittedName>
        <fullName evidence="17">1,4-dihydroxy-2-naphthoyl-CoA synthase</fullName>
        <ecNumber evidence="17">4.1.3.36</ecNumber>
    </submittedName>
</protein>
<feature type="region of interest" description="C-terminal hotdog fold" evidence="11">
    <location>
        <begin position="3283"/>
        <end position="3427"/>
    </location>
</feature>
<dbReference type="InterPro" id="IPR036291">
    <property type="entry name" value="NAD(P)-bd_dom_sf"/>
</dbReference>
<feature type="region of interest" description="Disordered" evidence="13">
    <location>
        <begin position="4396"/>
        <end position="4416"/>
    </location>
</feature>
<dbReference type="InterPro" id="IPR054514">
    <property type="entry name" value="RhiE-like_linker"/>
</dbReference>
<dbReference type="RefSeq" id="WP_175229326.1">
    <property type="nucleotide sequence ID" value="NZ_CADIKH010000028.1"/>
</dbReference>
<dbReference type="PROSITE" id="PS50075">
    <property type="entry name" value="CARRIER"/>
    <property type="match status" value="2"/>
</dbReference>
<evidence type="ECO:0000256" key="5">
    <source>
        <dbReference type="ARBA" id="ARBA00022553"/>
    </source>
</evidence>
<dbReference type="Gene3D" id="3.40.50.720">
    <property type="entry name" value="NAD(P)-binding Rossmann-like Domain"/>
    <property type="match status" value="2"/>
</dbReference>
<dbReference type="SUPFAM" id="SSF51735">
    <property type="entry name" value="NAD(P)-binding Rossmann-fold domains"/>
    <property type="match status" value="3"/>
</dbReference>
<dbReference type="InterPro" id="IPR001753">
    <property type="entry name" value="Enoyl-CoA_hydra/iso"/>
</dbReference>
<dbReference type="GO" id="GO:0006633">
    <property type="term" value="P:fatty acid biosynthetic process"/>
    <property type="evidence" value="ECO:0007669"/>
    <property type="project" value="InterPro"/>
</dbReference>
<feature type="domain" description="Ketosynthase family 3 (KS3)" evidence="15">
    <location>
        <begin position="628"/>
        <end position="1053"/>
    </location>
</feature>
<dbReference type="CDD" id="cd00833">
    <property type="entry name" value="PKS"/>
    <property type="match status" value="3"/>
</dbReference>
<evidence type="ECO:0000256" key="9">
    <source>
        <dbReference type="ARBA" id="ARBA00049556"/>
    </source>
</evidence>
<dbReference type="GO" id="GO:0004315">
    <property type="term" value="F:3-oxoacyl-[acyl-carrier-protein] synthase activity"/>
    <property type="evidence" value="ECO:0007669"/>
    <property type="project" value="InterPro"/>
</dbReference>
<evidence type="ECO:0000313" key="17">
    <source>
        <dbReference type="EMBL" id="CAB3765823.1"/>
    </source>
</evidence>
<dbReference type="SMART" id="SM00823">
    <property type="entry name" value="PKS_PP"/>
    <property type="match status" value="3"/>
</dbReference>
<dbReference type="Pfam" id="PF22336">
    <property type="entry name" value="RhiE-like_linker"/>
    <property type="match status" value="3"/>
</dbReference>
<proteinExistence type="inferred from homology"/>
<feature type="region of interest" description="N-terminal hotdog fold" evidence="11">
    <location>
        <begin position="3139"/>
        <end position="3268"/>
    </location>
</feature>
<dbReference type="Gene3D" id="3.90.226.10">
    <property type="entry name" value="2-enoyl-CoA Hydratase, Chain A, domain 1"/>
    <property type="match status" value="3"/>
</dbReference>
<dbReference type="InterPro" id="IPR013217">
    <property type="entry name" value="Methyltransf_12"/>
</dbReference>
<dbReference type="CDD" id="cd06558">
    <property type="entry name" value="crotonase-like"/>
    <property type="match status" value="1"/>
</dbReference>
<evidence type="ECO:0000256" key="3">
    <source>
        <dbReference type="ARBA" id="ARBA00022450"/>
    </source>
</evidence>
<feature type="domain" description="Ketosynthase family 3 (KS3)" evidence="15">
    <location>
        <begin position="2525"/>
        <end position="2948"/>
    </location>
</feature>
<evidence type="ECO:0000256" key="13">
    <source>
        <dbReference type="SAM" id="MobiDB-lite"/>
    </source>
</evidence>
<dbReference type="Pfam" id="PF08242">
    <property type="entry name" value="Methyltransf_12"/>
    <property type="match status" value="1"/>
</dbReference>
<sequence>MKKELESIYRELAAGALSKDDALQRIGAVRDAARASTWFAAPEWAPADAWRDDAPITPAEEVRHVLLTGFADGGARAVASRLAVQSSTVLAAGPEGDVGAAYTRLALAVFEHTLRLLAAKPRVRHLMQLVVAGDDDAQWATGLAGLFETARLEAPLVRGQIVFVPAHAQPEAIARQIDDASRTAGDTVFRYADDGRRARRWQIVDDLARERDGGGMPEWFREQGVYLITGGAGGLGRLFAQQILAQRAHARVILAGRRAPGDTELDALRALGTVEFRTLDVTDAAQTDALVSAIVRDHGGLHGVVHSAGQLRDEFIIRKTAQAFADVLAPKVTGTVNLDAATRTLDLDFMVLFSSIASWAGNVGQADYAAANGFVEQFARHRARLASTGERRGQTLAIAWPHWRDGGMHVDVASMEALQRRTGLRSLITGTGMLACHRAIALNRPQLLVMHGEATSMRAALNAPQTQPVPPVRIEPKTSAAGHPGLPDLTRAFLCASLASVLKMPAERIDPRAPLEQYGIDSIVAMTLTSRLEETFGTLAKTLFFEYRTLDELAGYFIESHGQTLAARLISPAVETPAANASIEPATAVPASAEAPLRGIGRRRARRARRQLPSTAIRAARAVDDETNEPIAIIGLSGRYPQAPDLDAYWRNLRDGRDCITEVPAERWDWREYYSEDRAREGAHYSKWGGFIEGVDRFDPRFFSIAPRDAAAIDPQERLFLQHAWMAIEDAGYTRASLQIPQDRREPGQVGVYAGVMYGEYNRSGTLASIANRVSYFLNLHGPSLTLDTMCSSSLTALHLACQDLRDGRTSLALAGGVNVSIHPDKYTMLSAGQFISGAGHCQSFGEGGDGYIPGEGVGVAVLKRLSDAVRDGNHIYGVIRGSALNHGGRTNGYTVPNPHAQAAVIRAALTEAGINPRDVSYIEAHGTGTKLGDPIEIAALTKTFNDGLDPAARRNGFCRIGSAKSNIGHCESAAGIAGVTKVLLQMKHRKIVPSLHSQRLNPYIDFDRTPFVVNQALVDWVQPEHDGRRAPRIAGVSSFGAGGSNAHVIIEEYQALDAVHASDDEAFVAPLSARTAGQLQRRAGDLLTFLRRNDAVDAHSLAWTLQAGREAMEERIAFVADSIANLIAQLDAFVSGVPAPAPYWRGQVKAHDAYPVADPVRQNDIERDITARALAALAQGWVEGLVIDWRRLHASSSIPSLISLPTYPFADERYWIEPTSGSASRTQATLHPLVHANTSDLCEQRYTSRFTGSEPFVETVDGDGYRLLPALLMLEQVRFALVSSGVANDGGDSWEIDALQWGEPVVATPANTLHTAVFAHDGGRVGIEIYGVDAAGDETVHLQAHAQLMASRPDDAIDRSGLRAELTPHAGALPDGIARVYHGGGQWLAEFDSSPQPPSDGAAWGLHPELFRRIGALLDMSSNARVVPVSAAIARIASVCEVGTAVWVRTGADGSVDVDALGAQGKAFMQLRGLRVQLQPCVDASHIEVQPADEEAWPIAGARDRGDARHTAVPIAQTWPALRGKPADIALAPAPAASVAASTATAVTLAKPAVTLVDLAAAGSASGAHASPVALFDLGGGIFRIDIATADLAPAIAPLSHALNLVQGEDGLKVLLLADTSGQGWSGARAVCDALATRRVLATLAAIACPVVVLAPFGAAGAGWLLSVVGDFIVLGDESVYGYTDAASGLFPSAGEDRLMRERFGDVLTDDFLYCAAPSAGRQLRERGWTCRIAPVADAQASALQLANDLAQKPAVALKLLATHLRRGVSAAVDALRADGAERGDAGTIVNDTGAPSADAAAPSLEASGAITAELENGALVIGLGAGLDSFDLSALVAGLNATFERACVLDHCRSIVLTMSAADRLADAVRLAGEGAATALLETLLASPLPLIAACESDAEGLAWLASLACDAAVYRRDAHYGVAGLDALPALEPFAAALGDIRAGAALNMLIGLAGDRLSGDDLRVHSFALRVVEHADVLPRALALAASWQRWPLARVRAWKRAQAARVRTSIDEACAVAFDDSTASAETSDASNATVRAPTMLADDEPVTVPLRSAVVTAVAHPDGVVVVTMHDRDGRNMFTPALIDGINEAFAHAGSNPACKAVVVTGFDSYFATGGTRDTLIAIQEGRARFTDERVFQLPMDCPVPVIAALQGHAIGGGWSFGMFADLAVLADESHYVSPYMNYGFTPGAGSTLVFPRRIGLDLARETLLTGAETSGAGLRARGVALPVLPRRDVAAHALALAQRIARQPRSRLVRLKHRFTDAARRVREDVYACELGMHEATFVRDAQTLARIETYFADGALAPVRATSPAPAFEPRPAVASALASNADTAHVPAAAGDMLAGVIDTLRTLLAQELHLQASEIDEHAQFVSLGLDSISGVTWVRRINERYRIDLEATRIYSHPTLARIGGIVLDAAREAGTAGAVDAGTRASAAPPQTTPLAPSARIAPAAPAAVTPLAAAHAVVVRNAALPARAALTSMRRAVRTPRIDAHGQPASTSGQRASQSSQTVQVQTAPPAPQPIAVIGMAGEFPKARDVDAFWRNLAAGLDCIEEVPEARWRLRDYFQPGAPAAGKTYSRWLGALDGYDQFDPLFFNISPTEAECMDPQQRLFLRSAWHCMEDAGYSAKALAGSACGVYVGCGPSDYHQGADDARLSAQGFTGAATSILAARIAYFLDLHGPCVSIDTACSSALVALANACDSLNAGHCDAALAGGVYVMGGPSMHVMTAQAGMLSPDGRCYTFDQRANGFVPGEAVGVLMLKRLDDAERDGDRILAVLRGWGVNQDGKTNGITAPNEDAQSQLLQSVYRRFGIDPDAIDLIEAHGTGTKLGDPIEVAGLKAAYAPFTRRAGYCALGSVKSNIGHCLTAAGAAGVIKLVQALRHRQLPPTLHYRTCNEHIRLDNSPFYVNDRLAPWTVEAGRARVAAISSFGFSGTNAHIVLGEYTAHAHAAAAPGVLDPAGRTAVPLSARTSEQLRQKARDLLAFLREANERGETPDLTEIAYTLQTGRDAMDARAGFLIASTVELAERLDQYLTGGTLPDGVYEGQVREYRDSIRIFSEDAEVRAALTAKWLVQRRLNKLLELWVKGLDFDWRELYGETAPRRVALPGYPFAAERYWIAHAPVRKGAARTELHPLVHRNVSVLSGQRYRSHFGSDAFWVGLRAGGAHEMTPAALLEMARYALADATADATADLGSTAMQTLREVRWIRSVASPFATGAAVELTVDLVARDDGCIDIEIVAAGTGETESQPLARAVAWLEQTQPRRRFDTDALSARCTRGRLDADGAYARLAGAELEIGPSLRTLGTLEFGDGECLVTFDERADQHESVRGCALPPGMVDAAWQAGCLAAFDEHASYALCLPDRLDSLTLAPDHAPVRHAWVTRSAAAEGIAFDIDLLDPQGFVVAELRGLTLAPVSADIGLTIAAPVWDCVEGVVEPHPASSDARVVVIGANAPRHVAALSSCFQQAIFVDANEHTPIDDIANTLNRMQFARLIWIVDGPGNPGLTDESLVADQKRGLTFALRIARALVDAGYESRPLAWDWITFGAVAMPPADLADPTHAGLQGLCGSFADTYAHWALRLCDLPAPAPTEAIAALAAPPAATRGNVFAWRDGEWFGQRLVAVRAALPAANAPSPYRTDGVYVVIGGAGGIGEVWTRHALTQGAAAVVWIGRRPLDAALSARIERAAVNGTRPEYVQADAGDRVALEAAYRQIKARHGAIHGVVHSAVGAFDQSLKTVSETDFREILRAKIDVSVRIAQVFANEALDFALFFSSNASFVHGAGMGGYSAGCTFKDAYALQLNRLWPGVAKVVNWGYWSVGAGVAMSDAMKTFFEVSGYQPLDPVQAMRALDALLAGPFRQWSITKLAPDAALRLASGDEFLRVYDGRDANAVPAALLPDLERVPAPTAFKRLQGGAGQPMEPLLVRLLGAITAATPRHVPSQSRWLAESRKIAAALGQHGAPSLDAAWRAWDDALPGWLADAGQRALVHLVDRCMRALPEILSGARKATDVIFPGASLELVEQVYKTDSHSLAFNESLRETLVAALRARIDAEPGVRLRLFEIGAGTGATSAGILERLGEYRDHIAEYCYTDLSKAFLFHADTTYAPNAPFLRTRLFDVERPLEGQGIDAGAYDFVIAANVIHATRHIRRTLRNTKALLRRGGMLLMNEISGHSICGHVTFGLLEGWWLNQDETLRIPGSPGLEPQVWKRVLGAEGFAPVWLPHPQTHALGQQIIVALSDGIVRQRIAEPPAPVAVPAAPPRASAATAAPARSSTSIHASAVELCKRLIGKALKLESTQIDAHEPLERYGIDSIVIGLVNQQLQQHFGDVSSTLLFEFRTVDALAAHLVVTRREQLAALFGEVEPAGAPVAVCAPASARPAGGSVRAPLRAGPAGARQASRATSSSTAVAIGPRRSERGPIAIVGISGVYPGAADLDTFWRNLRDGHDAIVEIPARRWALDGFYEPDEQTAVDAGRSYSKWGGFVDSFAEFDCLFFGIPPREALNMDPQERMFMQGAWHALENAGYTRATLRDAYHRRVGIFAGITRVGYNLHRPLPGDAAKFWPRTSFASVANRLSYFLDVNGPSLPVDTMCSSSLTAIHEACEHIHNGDCDLALAGGVNLYLHPTSYIDMSSQHMLAPDGRCKSFGAGGNGFVPGEGVGVVLLRPLARAIDDGDTIHGVIRATQVNHGGKTNGYTIPNPVAQAELVRMAIDKAGISAREISYVEAHGTGTELGDPIEISGLQQAFAPDTADTGFCAIGSVKSNIGHLEAAAGIAALTKVLLQFRHGQIAPSLHAQDVNSHIPFERTPFSVSQRLADWTPPVIDGVARPRIAGISSFGAGGANAHVIVEEYRAAPAAPMRARPEPVIVPLSARTAEQLRAKAAGLLAFLRAQRERADLAALAYTLQVGREAMEERLSIVASSAEQLIDRLAAYADGERVGDGAWRGHLPRASSRAAAPVEPIGSVSRGDAGAAIERGLAEGEYAMLAELWANGHAFDWQRLYDGARPRRIELPVYPFSREEYWVEPASAARPAVAAASYAATDGFAQVEAVLARIDRAELDVADAARLIRSLV</sequence>
<evidence type="ECO:0000259" key="16">
    <source>
        <dbReference type="PROSITE" id="PS52019"/>
    </source>
</evidence>
<dbReference type="InterPro" id="IPR020806">
    <property type="entry name" value="PKS_PP-bd"/>
</dbReference>
<dbReference type="GO" id="GO:0005737">
    <property type="term" value="C:cytoplasm"/>
    <property type="evidence" value="ECO:0007669"/>
    <property type="project" value="UniProtKB-SubCell"/>
</dbReference>
<dbReference type="FunFam" id="3.40.47.10:FF:000019">
    <property type="entry name" value="Polyketide synthase type I"/>
    <property type="match status" value="3"/>
</dbReference>
<dbReference type="SMART" id="SM00825">
    <property type="entry name" value="PKS_KS"/>
    <property type="match status" value="3"/>
</dbReference>
<dbReference type="InterPro" id="IPR014031">
    <property type="entry name" value="Ketoacyl_synth_C"/>
</dbReference>
<dbReference type="InterPro" id="IPR049552">
    <property type="entry name" value="PKS_DH_N"/>
</dbReference>
<dbReference type="Pfam" id="PF02801">
    <property type="entry name" value="Ketoacyl-synt_C"/>
    <property type="match status" value="3"/>
</dbReference>
<comment type="function">
    <text evidence="10">Involved in production of the polyketide antibiotic thailandamide.</text>
</comment>
<evidence type="ECO:0000256" key="11">
    <source>
        <dbReference type="PROSITE-ProRule" id="PRU01363"/>
    </source>
</evidence>
<dbReference type="InterPro" id="IPR013968">
    <property type="entry name" value="PKS_KR"/>
</dbReference>
<dbReference type="InterPro" id="IPR018376">
    <property type="entry name" value="Enoyl-CoA_hyd/isom_CS"/>
</dbReference>
<feature type="domain" description="Carrier" evidence="14">
    <location>
        <begin position="2345"/>
        <end position="2422"/>
    </location>
</feature>
<dbReference type="GO" id="GO:0031177">
    <property type="term" value="F:phosphopantetheine binding"/>
    <property type="evidence" value="ECO:0007669"/>
    <property type="project" value="InterPro"/>
</dbReference>
<feature type="compositionally biased region" description="Low complexity" evidence="13">
    <location>
        <begin position="2510"/>
        <end position="2522"/>
    </location>
</feature>
<dbReference type="Pfam" id="PF08659">
    <property type="entry name" value="KR"/>
    <property type="match status" value="2"/>
</dbReference>
<evidence type="ECO:0000256" key="4">
    <source>
        <dbReference type="ARBA" id="ARBA00022490"/>
    </source>
</evidence>
<dbReference type="GO" id="GO:0003857">
    <property type="term" value="F:(3S)-3-hydroxyacyl-CoA dehydrogenase (NAD+) activity"/>
    <property type="evidence" value="ECO:0007669"/>
    <property type="project" value="UniProtKB-EC"/>
</dbReference>
<dbReference type="EMBL" id="CADIKH010000028">
    <property type="protein sequence ID" value="CAB3765823.1"/>
    <property type="molecule type" value="Genomic_DNA"/>
</dbReference>
<evidence type="ECO:0000256" key="8">
    <source>
        <dbReference type="ARBA" id="ARBA00023268"/>
    </source>
</evidence>
<dbReference type="Pfam" id="PF21089">
    <property type="entry name" value="PKS_DH_N"/>
    <property type="match status" value="2"/>
</dbReference>
<dbReference type="PANTHER" id="PTHR43775">
    <property type="entry name" value="FATTY ACID SYNTHASE"/>
    <property type="match status" value="1"/>
</dbReference>
<dbReference type="PROSITE" id="PS52004">
    <property type="entry name" value="KS3_2"/>
    <property type="match status" value="3"/>
</dbReference>
<evidence type="ECO:0000313" key="18">
    <source>
        <dbReference type="Proteomes" id="UP000494363"/>
    </source>
</evidence>
<dbReference type="PROSITE" id="PS00606">
    <property type="entry name" value="KS3_1"/>
    <property type="match status" value="1"/>
</dbReference>
<accession>A0A6J5EHV0</accession>
<name>A0A6J5EHV0_9BURK</name>
<keyword evidence="17" id="KW-0456">Lyase</keyword>
<evidence type="ECO:0000259" key="15">
    <source>
        <dbReference type="PROSITE" id="PS52004"/>
    </source>
</evidence>
<dbReference type="InterPro" id="IPR042104">
    <property type="entry name" value="PKS_dehydratase_sf"/>
</dbReference>
<dbReference type="InterPro" id="IPR057326">
    <property type="entry name" value="KR_dom"/>
</dbReference>
<dbReference type="CDD" id="cd02440">
    <property type="entry name" value="AdoMet_MTases"/>
    <property type="match status" value="1"/>
</dbReference>
<dbReference type="InterPro" id="IPR006162">
    <property type="entry name" value="Ppantetheine_attach_site"/>
</dbReference>
<dbReference type="Gene3D" id="3.40.50.150">
    <property type="entry name" value="Vaccinia Virus protein VP39"/>
    <property type="match status" value="1"/>
</dbReference>
<dbReference type="InterPro" id="IPR009081">
    <property type="entry name" value="PP-bd_ACP"/>
</dbReference>
<dbReference type="SMART" id="SM01294">
    <property type="entry name" value="PKS_PP_betabranch"/>
    <property type="match status" value="2"/>
</dbReference>
<organism evidence="17 18">
    <name type="scientific">Paraburkholderia humisilvae</name>
    <dbReference type="NCBI Taxonomy" id="627669"/>
    <lineage>
        <taxon>Bacteria</taxon>
        <taxon>Pseudomonadati</taxon>
        <taxon>Pseudomonadota</taxon>
        <taxon>Betaproteobacteria</taxon>
        <taxon>Burkholderiales</taxon>
        <taxon>Burkholderiaceae</taxon>
        <taxon>Paraburkholderia</taxon>
    </lineage>
</organism>
<dbReference type="InterPro" id="IPR050091">
    <property type="entry name" value="PKS_NRPS_Biosynth_Enz"/>
</dbReference>
<dbReference type="EC" id="4.1.3.36" evidence="17"/>
<dbReference type="GO" id="GO:0004312">
    <property type="term" value="F:fatty acid synthase activity"/>
    <property type="evidence" value="ECO:0007669"/>
    <property type="project" value="TreeGrafter"/>
</dbReference>
<feature type="domain" description="Ketosynthase family 3 (KS3)" evidence="15">
    <location>
        <begin position="4424"/>
        <end position="4857"/>
    </location>
</feature>
<dbReference type="PANTHER" id="PTHR43775:SF37">
    <property type="entry name" value="SI:DKEY-61P9.11"/>
    <property type="match status" value="1"/>
</dbReference>
<keyword evidence="7" id="KW-0677">Repeat</keyword>
<dbReference type="InterPro" id="IPR016039">
    <property type="entry name" value="Thiolase-like"/>
</dbReference>
<dbReference type="SUPFAM" id="SSF52096">
    <property type="entry name" value="ClpP/crotonase"/>
    <property type="match status" value="3"/>
</dbReference>
<comment type="similarity">
    <text evidence="12">Belongs to the enoyl-CoA hydratase/isomerase family.</text>
</comment>
<comment type="pathway">
    <text evidence="2">Antibiotic biosynthesis.</text>
</comment>
<comment type="caution">
    <text evidence="11">Lacks conserved residue(s) required for the propagation of feature annotation.</text>
</comment>
<dbReference type="InterPro" id="IPR029045">
    <property type="entry name" value="ClpP/crotonase-like_dom_sf"/>
</dbReference>
<keyword evidence="8" id="KW-0511">Multifunctional enzyme</keyword>
<dbReference type="NCBIfam" id="NF005496">
    <property type="entry name" value="PRK07110.1"/>
    <property type="match status" value="1"/>
</dbReference>
<evidence type="ECO:0000256" key="2">
    <source>
        <dbReference type="ARBA" id="ARBA00004792"/>
    </source>
</evidence>
<dbReference type="Pfam" id="PF14765">
    <property type="entry name" value="PS-DH"/>
    <property type="match status" value="1"/>
</dbReference>
<dbReference type="SUPFAM" id="SSF53901">
    <property type="entry name" value="Thiolase-like"/>
    <property type="match status" value="3"/>
</dbReference>
<dbReference type="GO" id="GO:0008935">
    <property type="term" value="F:1,4-dihydroxy-2-naphthoyl-CoA synthase activity"/>
    <property type="evidence" value="ECO:0007669"/>
    <property type="project" value="UniProtKB-EC"/>
</dbReference>
<dbReference type="Pfam" id="PF00109">
    <property type="entry name" value="ketoacyl-synt"/>
    <property type="match status" value="3"/>
</dbReference>
<dbReference type="InterPro" id="IPR029063">
    <property type="entry name" value="SAM-dependent_MTases_sf"/>
</dbReference>
<dbReference type="Gene3D" id="3.40.47.10">
    <property type="match status" value="3"/>
</dbReference>
<keyword evidence="6" id="KW-0808">Transferase</keyword>
<evidence type="ECO:0000256" key="7">
    <source>
        <dbReference type="ARBA" id="ARBA00022737"/>
    </source>
</evidence>
<dbReference type="Pfam" id="PF00550">
    <property type="entry name" value="PP-binding"/>
    <property type="match status" value="3"/>
</dbReference>
<evidence type="ECO:0000256" key="12">
    <source>
        <dbReference type="RuleBase" id="RU003707"/>
    </source>
</evidence>
<evidence type="ECO:0000259" key="14">
    <source>
        <dbReference type="PROSITE" id="PS50075"/>
    </source>
</evidence>
<dbReference type="Gene3D" id="3.10.129.110">
    <property type="entry name" value="Polyketide synthase dehydratase"/>
    <property type="match status" value="2"/>
</dbReference>
<dbReference type="InterPro" id="IPR020807">
    <property type="entry name" value="PKS_DH"/>
</dbReference>
<feature type="region of interest" description="Disordered" evidence="13">
    <location>
        <begin position="2492"/>
        <end position="2522"/>
    </location>
</feature>
<dbReference type="PROSITE" id="PS00012">
    <property type="entry name" value="PHOSPHOPANTETHEINE"/>
    <property type="match status" value="2"/>
</dbReference>
<comment type="catalytic activity">
    <reaction evidence="9">
        <text>a (3S)-3-hydroxyacyl-CoA + NAD(+) = a 3-oxoacyl-CoA + NADH + H(+)</text>
        <dbReference type="Rhea" id="RHEA:22432"/>
        <dbReference type="ChEBI" id="CHEBI:15378"/>
        <dbReference type="ChEBI" id="CHEBI:57318"/>
        <dbReference type="ChEBI" id="CHEBI:57540"/>
        <dbReference type="ChEBI" id="CHEBI:57945"/>
        <dbReference type="ChEBI" id="CHEBI:90726"/>
        <dbReference type="EC" id="1.1.1.35"/>
    </reaction>
</comment>
<keyword evidence="4" id="KW-0963">Cytoplasm</keyword>
<dbReference type="Gene3D" id="1.10.1240.100">
    <property type="match status" value="3"/>
</dbReference>
<dbReference type="GO" id="GO:0071770">
    <property type="term" value="P:DIM/DIP cell wall layer assembly"/>
    <property type="evidence" value="ECO:0007669"/>
    <property type="project" value="TreeGrafter"/>
</dbReference>
<dbReference type="InterPro" id="IPR049900">
    <property type="entry name" value="PKS_mFAS_DH"/>
</dbReference>
<dbReference type="InterPro" id="IPR018201">
    <property type="entry name" value="Ketoacyl_synth_AS"/>
</dbReference>
<keyword evidence="5" id="KW-0597">Phosphoprotein</keyword>
<dbReference type="Proteomes" id="UP000494363">
    <property type="component" value="Unassembled WGS sequence"/>
</dbReference>
<dbReference type="SMART" id="SM00826">
    <property type="entry name" value="PKS_DH"/>
    <property type="match status" value="1"/>
</dbReference>
<dbReference type="PROSITE" id="PS52019">
    <property type="entry name" value="PKS_MFAS_DH"/>
    <property type="match status" value="1"/>
</dbReference>